<dbReference type="GO" id="GO:0016579">
    <property type="term" value="P:protein deubiquitination"/>
    <property type="evidence" value="ECO:0007669"/>
    <property type="project" value="InterPro"/>
</dbReference>
<dbReference type="InterPro" id="IPR006865">
    <property type="entry name" value="DUF629"/>
</dbReference>
<name>A0A3P6CT48_BRAOL</name>
<dbReference type="PROSITE" id="PS00028">
    <property type="entry name" value="ZINC_FINGER_C2H2_1"/>
    <property type="match status" value="1"/>
</dbReference>
<dbReference type="Gene3D" id="3.90.70.10">
    <property type="entry name" value="Cysteine proteinases"/>
    <property type="match status" value="1"/>
</dbReference>
<accession>A0A3P6CT48</accession>
<feature type="region of interest" description="Disordered" evidence="3">
    <location>
        <begin position="156"/>
        <end position="178"/>
    </location>
</feature>
<dbReference type="PANTHER" id="PTHR22975:SF20">
    <property type="entry name" value="UBIQUITIN CARBOXYL-TERMINAL HYDROLASE-RELATED PROTEIN-RELATED"/>
    <property type="match status" value="1"/>
</dbReference>
<dbReference type="AlphaFoldDB" id="A0A3P6CT48"/>
<dbReference type="Pfam" id="PF00443">
    <property type="entry name" value="UCH"/>
    <property type="match status" value="1"/>
</dbReference>
<dbReference type="InterPro" id="IPR001394">
    <property type="entry name" value="Peptidase_C19_UCH"/>
</dbReference>
<feature type="compositionally biased region" description="Basic and acidic residues" evidence="3">
    <location>
        <begin position="162"/>
        <end position="178"/>
    </location>
</feature>
<dbReference type="InterPro" id="IPR006866">
    <property type="entry name" value="DUF627_N"/>
</dbReference>
<evidence type="ECO:0000256" key="1">
    <source>
        <dbReference type="ARBA" id="ARBA00022786"/>
    </source>
</evidence>
<organism evidence="5">
    <name type="scientific">Brassica oleracea</name>
    <name type="common">Wild cabbage</name>
    <dbReference type="NCBI Taxonomy" id="3712"/>
    <lineage>
        <taxon>Eukaryota</taxon>
        <taxon>Viridiplantae</taxon>
        <taxon>Streptophyta</taxon>
        <taxon>Embryophyta</taxon>
        <taxon>Tracheophyta</taxon>
        <taxon>Spermatophyta</taxon>
        <taxon>Magnoliopsida</taxon>
        <taxon>eudicotyledons</taxon>
        <taxon>Gunneridae</taxon>
        <taxon>Pentapetalae</taxon>
        <taxon>rosids</taxon>
        <taxon>malvids</taxon>
        <taxon>Brassicales</taxon>
        <taxon>Brassicaceae</taxon>
        <taxon>Brassiceae</taxon>
        <taxon>Brassica</taxon>
    </lineage>
</organism>
<dbReference type="Pfam" id="PF04781">
    <property type="entry name" value="DUF627"/>
    <property type="match status" value="1"/>
</dbReference>
<sequence length="1085" mass="124121">MATPFVFEDDDEEAKQIQQLSADYIAQGDHIKALEVIETWISSAHKKKKKVLDFFSFQEGKIFYKQAKIAENSDVKLAFLFASAECFSANEGFSSFCAAPLFGLGCLLGSPLYLKKSVGKAKEYLAVLASFDELNRQEEKSVRDVKSILKAAESRIAAGSPRDPEVTESKKSPPDPSKIEVEGLRSFWTGLNVEIKRKFMEVRVADFTSYVQRFYGTEGRAALEKVLGSAVNNKKWRVWVCRACSKEFLPLKKFKNHLEKEHAAKFKPSKAEHMAQMVDEVWAGMITVAGWEPVDTAAAAEMIKTRLEFVQAFVYENGWSRDWPLATDEERSKLLQEIRLLLVLFCERKILSCGLRDWMMRFLIKHLARFEVSKHTLTTECRLVETPQSICFLERSELEQILDLLKLIKCEREDGKEIICRAVDSFYSGTRVKENIDFDKQFSSLLLDKRLLRCEIAQFDDEGTVSFLNASDHYAKAHARGDDILSWLADHSSADERFRFPRPVRTHNLDIWVAVLRAVQYTCRTLGTKYAKKLQMLGYDASLVDAINLCVSENKKRRSVPEHQCNKYASILGDECERKHLAIDSLSTRLFLCSVRDALEEAPHPTFDFPDLEDCLKRIHRHTNLSDDIVLNSIDRLRSLVADKVALVDTKMLLVENSRISLFNDLIRLSGFDYRSYILRPLKEFLLVGLKFRFYVFSLMQTVSAAEADLLLEEEKKPQSKKKKHRSNKVLDKTVEPEHSFNLDLQATSPSLQTTEKDSMEIPSNTVDAEEAAQGMQNMPGEESVLREAAARCNSALDITLKALLNIKVLKEDLMQNEKPFRDDLEKQVPELLHSYLLSDLLTSKEVISMVCADIYKLLSMSSDAAEIVVSILESWHSCKRQEIESLVTRLFTLEEYERMSCSRCRQKPNYPEQSSYGIVMAADSIRDLKCAFGNIKFEDIVKVIRMEDKMLCDLKTGGCGKANFVHHIISRCPPIFTVVLEWEKHETEKEISETTKALDWEIDMSRLYEGVESSTKYRLVSLVGCGEDKEHICLAYEKDRWVGVRHDALTEEAVGNWESVIRFCGERKVRPKILFYEAAHKSMV</sequence>
<evidence type="ECO:0000256" key="3">
    <source>
        <dbReference type="SAM" id="MobiDB-lite"/>
    </source>
</evidence>
<protein>
    <recommendedName>
        <fullName evidence="4">C2H2-type domain-containing protein</fullName>
    </recommendedName>
</protein>
<proteinExistence type="predicted"/>
<dbReference type="InterPro" id="IPR052398">
    <property type="entry name" value="Ubiquitin_hydrolase_53/54"/>
</dbReference>
<dbReference type="GO" id="GO:0004843">
    <property type="term" value="F:cysteine-type deubiquitinase activity"/>
    <property type="evidence" value="ECO:0007669"/>
    <property type="project" value="InterPro"/>
</dbReference>
<keyword evidence="1" id="KW-0833">Ubl conjugation pathway</keyword>
<dbReference type="EMBL" id="LR031874">
    <property type="protein sequence ID" value="VDD21997.1"/>
    <property type="molecule type" value="Genomic_DNA"/>
</dbReference>
<evidence type="ECO:0000313" key="5">
    <source>
        <dbReference type="EMBL" id="VDD21997.1"/>
    </source>
</evidence>
<evidence type="ECO:0000259" key="4">
    <source>
        <dbReference type="PROSITE" id="PS00028"/>
    </source>
</evidence>
<dbReference type="PANTHER" id="PTHR22975">
    <property type="entry name" value="UBIQUITIN SPECIFIC PROTEINASE"/>
    <property type="match status" value="1"/>
</dbReference>
<dbReference type="Pfam" id="PF04780">
    <property type="entry name" value="DUF629"/>
    <property type="match status" value="1"/>
</dbReference>
<keyword evidence="2" id="KW-0378">Hydrolase</keyword>
<dbReference type="InterPro" id="IPR013087">
    <property type="entry name" value="Znf_C2H2_type"/>
</dbReference>
<evidence type="ECO:0000256" key="2">
    <source>
        <dbReference type="ARBA" id="ARBA00022801"/>
    </source>
</evidence>
<reference evidence="5" key="1">
    <citation type="submission" date="2018-11" db="EMBL/GenBank/DDBJ databases">
        <authorList>
            <consortium name="Genoscope - CEA"/>
            <person name="William W."/>
        </authorList>
    </citation>
    <scope>NUCLEOTIDE SEQUENCE</scope>
</reference>
<feature type="domain" description="C2H2-type" evidence="4">
    <location>
        <begin position="241"/>
        <end position="262"/>
    </location>
</feature>
<gene>
    <name evidence="5" type="ORF">BOLC2T08261H</name>
</gene>